<dbReference type="Proteomes" id="UP001589755">
    <property type="component" value="Unassembled WGS sequence"/>
</dbReference>
<evidence type="ECO:0000313" key="1">
    <source>
        <dbReference type="EMBL" id="MFC0208602.1"/>
    </source>
</evidence>
<evidence type="ECO:0000313" key="2">
    <source>
        <dbReference type="Proteomes" id="UP001589755"/>
    </source>
</evidence>
<keyword evidence="2" id="KW-1185">Reference proteome</keyword>
<name>A0ABV6D7G0_9HYPH</name>
<reference evidence="1 2" key="1">
    <citation type="submission" date="2024-09" db="EMBL/GenBank/DDBJ databases">
        <authorList>
            <person name="Sun Q."/>
            <person name="Mori K."/>
        </authorList>
    </citation>
    <scope>NUCLEOTIDE SEQUENCE [LARGE SCALE GENOMIC DNA]</scope>
    <source>
        <strain evidence="1 2">CCM 8543</strain>
    </source>
</reference>
<gene>
    <name evidence="1" type="ORF">ACFFJ2_09340</name>
</gene>
<sequence>MRISLGGTCLEYSPMEGAKAFVHHIAIAQEIFMAMGEQHDGLYAIAAQEMASGQEMLARMVNAVVREAIQYCDELEESLGEADDDDPEREE</sequence>
<proteinExistence type="predicted"/>
<accession>A0ABV6D7G0</accession>
<organism evidence="1 2">
    <name type="scientific">Chelativorans intermedius</name>
    <dbReference type="NCBI Taxonomy" id="515947"/>
    <lineage>
        <taxon>Bacteria</taxon>
        <taxon>Pseudomonadati</taxon>
        <taxon>Pseudomonadota</taxon>
        <taxon>Alphaproteobacteria</taxon>
        <taxon>Hyphomicrobiales</taxon>
        <taxon>Phyllobacteriaceae</taxon>
        <taxon>Chelativorans</taxon>
    </lineage>
</organism>
<protein>
    <submittedName>
        <fullName evidence="1">Uncharacterized protein</fullName>
    </submittedName>
</protein>
<dbReference type="RefSeq" id="WP_261521199.1">
    <property type="nucleotide sequence ID" value="NZ_JAODNW010000017.1"/>
</dbReference>
<dbReference type="EMBL" id="JBHLXD010000012">
    <property type="protein sequence ID" value="MFC0208602.1"/>
    <property type="molecule type" value="Genomic_DNA"/>
</dbReference>
<comment type="caution">
    <text evidence="1">The sequence shown here is derived from an EMBL/GenBank/DDBJ whole genome shotgun (WGS) entry which is preliminary data.</text>
</comment>